<organism evidence="2 3">
    <name type="scientific">Candidatus Nitronauta litoralis</name>
    <dbReference type="NCBI Taxonomy" id="2705533"/>
    <lineage>
        <taxon>Bacteria</taxon>
        <taxon>Pseudomonadati</taxon>
        <taxon>Nitrospinota/Tectimicrobiota group</taxon>
        <taxon>Nitrospinota</taxon>
        <taxon>Nitrospinia</taxon>
        <taxon>Nitrospinales</taxon>
        <taxon>Nitrospinaceae</taxon>
        <taxon>Candidatus Nitronauta</taxon>
    </lineage>
</organism>
<proteinExistence type="predicted"/>
<reference evidence="2 3" key="1">
    <citation type="submission" date="2020-02" db="EMBL/GenBank/DDBJ databases">
        <title>Genomic and physiological characterization of two novel Nitrospinaceae genera.</title>
        <authorList>
            <person name="Mueller A.J."/>
            <person name="Jung M.-Y."/>
            <person name="Strachan C.R."/>
            <person name="Herbold C.W."/>
            <person name="Kirkegaard R.H."/>
            <person name="Daims H."/>
        </authorList>
    </citation>
    <scope>NUCLEOTIDE SEQUENCE [LARGE SCALE GENOMIC DNA]</scope>
    <source>
        <strain evidence="2">EB</strain>
    </source>
</reference>
<dbReference type="InterPro" id="IPR045781">
    <property type="entry name" value="SxtJ"/>
</dbReference>
<accession>A0A7T0BX59</accession>
<dbReference type="AlphaFoldDB" id="A0A7T0BX59"/>
<evidence type="ECO:0000313" key="2">
    <source>
        <dbReference type="EMBL" id="QPJ62559.1"/>
    </source>
</evidence>
<feature type="transmembrane region" description="Helical" evidence="1">
    <location>
        <begin position="45"/>
        <end position="62"/>
    </location>
</feature>
<keyword evidence="1" id="KW-0472">Membrane</keyword>
<keyword evidence="1" id="KW-1133">Transmembrane helix</keyword>
<name>A0A7T0BX59_9BACT</name>
<dbReference type="Pfam" id="PF19588">
    <property type="entry name" value="SxtJ"/>
    <property type="match status" value="1"/>
</dbReference>
<evidence type="ECO:0008006" key="4">
    <source>
        <dbReference type="Google" id="ProtNLM"/>
    </source>
</evidence>
<dbReference type="Proteomes" id="UP000594688">
    <property type="component" value="Chromosome"/>
</dbReference>
<gene>
    <name evidence="2" type="ORF">G3M70_12025</name>
</gene>
<sequence>MTAHETLDNQHQIKTSTDRSFGFWFSGIFLAIALFIWYKSGDLKTWLLVLSAVFGLSGAVYPSVLAPLNKLWTKLGLLMGKIVSPIVMGIIFFVVVTPMGLFMRLTGKDLLRLKFQPEANSYWIPRDPPGPDPETLSNQF</sequence>
<evidence type="ECO:0000313" key="3">
    <source>
        <dbReference type="Proteomes" id="UP000594688"/>
    </source>
</evidence>
<keyword evidence="1" id="KW-0812">Transmembrane</keyword>
<dbReference type="KEGG" id="nli:G3M70_12025"/>
<feature type="transmembrane region" description="Helical" evidence="1">
    <location>
        <begin position="82"/>
        <end position="103"/>
    </location>
</feature>
<protein>
    <recommendedName>
        <fullName evidence="4">SxtJ</fullName>
    </recommendedName>
</protein>
<evidence type="ECO:0000256" key="1">
    <source>
        <dbReference type="SAM" id="Phobius"/>
    </source>
</evidence>
<feature type="transmembrane region" description="Helical" evidence="1">
    <location>
        <begin position="20"/>
        <end position="38"/>
    </location>
</feature>
<dbReference type="EMBL" id="CP048685">
    <property type="protein sequence ID" value="QPJ62559.1"/>
    <property type="molecule type" value="Genomic_DNA"/>
</dbReference>